<sequence>MFYSHFAALGVQVTVEDSSHHGKVDMAVDFAGHIYLFEFKVVEQLPEGKALAQIKAKGYADKYHATGKPIHLIGVEFSRERRQIVAFDVETI</sequence>
<gene>
    <name evidence="1" type="ORF">SAMN05444515_105158</name>
</gene>
<proteinExistence type="predicted"/>
<protein>
    <submittedName>
        <fullName evidence="1">PD-(D/E)XK nuclease superfamily protein</fullName>
    </submittedName>
</protein>
<dbReference type="Pfam" id="PF08011">
    <property type="entry name" value="PDDEXK_9"/>
    <property type="match status" value="1"/>
</dbReference>
<dbReference type="EMBL" id="FOAA01000005">
    <property type="protein sequence ID" value="SEK82560.1"/>
    <property type="molecule type" value="Genomic_DNA"/>
</dbReference>
<dbReference type="STRING" id="1396821.SAMN05444515_105158"/>
<keyword evidence="2" id="KW-1185">Reference proteome</keyword>
<name>A0A1H7K7V1_9GAMM</name>
<evidence type="ECO:0000313" key="2">
    <source>
        <dbReference type="Proteomes" id="UP000199256"/>
    </source>
</evidence>
<dbReference type="Proteomes" id="UP000199256">
    <property type="component" value="Unassembled WGS sequence"/>
</dbReference>
<reference evidence="2" key="1">
    <citation type="submission" date="2016-10" db="EMBL/GenBank/DDBJ databases">
        <authorList>
            <person name="Varghese N."/>
            <person name="Submissions S."/>
        </authorList>
    </citation>
    <scope>NUCLEOTIDE SEQUENCE [LARGE SCALE GENOMIC DNA]</scope>
    <source>
        <strain evidence="2">DSM 241</strain>
    </source>
</reference>
<dbReference type="InterPro" id="IPR012547">
    <property type="entry name" value="PDDEXK_9"/>
</dbReference>
<evidence type="ECO:0000313" key="1">
    <source>
        <dbReference type="EMBL" id="SEK82560.1"/>
    </source>
</evidence>
<dbReference type="AlphaFoldDB" id="A0A1H7K7V1"/>
<accession>A0A1H7K7V1</accession>
<organism evidence="1 2">
    <name type="scientific">Ectothiorhodospira marina</name>
    <dbReference type="NCBI Taxonomy" id="1396821"/>
    <lineage>
        <taxon>Bacteria</taxon>
        <taxon>Pseudomonadati</taxon>
        <taxon>Pseudomonadota</taxon>
        <taxon>Gammaproteobacteria</taxon>
        <taxon>Chromatiales</taxon>
        <taxon>Ectothiorhodospiraceae</taxon>
        <taxon>Ectothiorhodospira</taxon>
    </lineage>
</organism>